<organism evidence="14 15">
    <name type="scientific">Dioszegia hungarica</name>
    <dbReference type="NCBI Taxonomy" id="4972"/>
    <lineage>
        <taxon>Eukaryota</taxon>
        <taxon>Fungi</taxon>
        <taxon>Dikarya</taxon>
        <taxon>Basidiomycota</taxon>
        <taxon>Agaricomycotina</taxon>
        <taxon>Tremellomycetes</taxon>
        <taxon>Tremellales</taxon>
        <taxon>Bulleribasidiaceae</taxon>
        <taxon>Dioszegia</taxon>
    </lineage>
</organism>
<dbReference type="CDD" id="cd02440">
    <property type="entry name" value="AdoMet_MTases"/>
    <property type="match status" value="1"/>
</dbReference>
<evidence type="ECO:0000313" key="14">
    <source>
        <dbReference type="EMBL" id="KAI9632539.1"/>
    </source>
</evidence>
<dbReference type="RefSeq" id="XP_052942316.1">
    <property type="nucleotide sequence ID" value="XM_053091298.1"/>
</dbReference>
<keyword evidence="7" id="KW-0507">mRNA processing</keyword>
<evidence type="ECO:0000313" key="15">
    <source>
        <dbReference type="Proteomes" id="UP001164286"/>
    </source>
</evidence>
<feature type="compositionally biased region" description="Low complexity" evidence="12">
    <location>
        <begin position="165"/>
        <end position="177"/>
    </location>
</feature>
<dbReference type="InterPro" id="IPR039753">
    <property type="entry name" value="RG7MT1"/>
</dbReference>
<dbReference type="GO" id="GO:0003723">
    <property type="term" value="F:RNA binding"/>
    <property type="evidence" value="ECO:0007669"/>
    <property type="project" value="UniProtKB-KW"/>
</dbReference>
<dbReference type="GO" id="GO:0005634">
    <property type="term" value="C:nucleus"/>
    <property type="evidence" value="ECO:0007669"/>
    <property type="project" value="TreeGrafter"/>
</dbReference>
<feature type="compositionally biased region" description="Polar residues" evidence="12">
    <location>
        <begin position="15"/>
        <end position="30"/>
    </location>
</feature>
<evidence type="ECO:0000256" key="6">
    <source>
        <dbReference type="ARBA" id="ARBA00022884"/>
    </source>
</evidence>
<keyword evidence="3" id="KW-0489">Methyltransferase</keyword>
<keyword evidence="6" id="KW-0694">RNA-binding</keyword>
<dbReference type="EMBL" id="JAKWFO010000014">
    <property type="protein sequence ID" value="KAI9632539.1"/>
    <property type="molecule type" value="Genomic_DNA"/>
</dbReference>
<dbReference type="Gene3D" id="3.40.50.150">
    <property type="entry name" value="Vaccinia Virus protein VP39"/>
    <property type="match status" value="1"/>
</dbReference>
<evidence type="ECO:0000256" key="12">
    <source>
        <dbReference type="SAM" id="MobiDB-lite"/>
    </source>
</evidence>
<evidence type="ECO:0000256" key="3">
    <source>
        <dbReference type="ARBA" id="ARBA00022603"/>
    </source>
</evidence>
<comment type="function">
    <text evidence="1">Responsible for methylating the 5'-cap structure of mRNAs.</text>
</comment>
<evidence type="ECO:0000256" key="11">
    <source>
        <dbReference type="ARBA" id="ARBA00049739"/>
    </source>
</evidence>
<evidence type="ECO:0000256" key="5">
    <source>
        <dbReference type="ARBA" id="ARBA00022691"/>
    </source>
</evidence>
<evidence type="ECO:0000256" key="10">
    <source>
        <dbReference type="ARBA" id="ARBA00044712"/>
    </source>
</evidence>
<reference evidence="14" key="1">
    <citation type="journal article" date="2022" name="G3 (Bethesda)">
        <title>High quality genome of the basidiomycete yeast Dioszegia hungarica PDD-24b-2 isolated from cloud water.</title>
        <authorList>
            <person name="Jarrige D."/>
            <person name="Haridas S."/>
            <person name="Bleykasten-Grosshans C."/>
            <person name="Joly M."/>
            <person name="Nadalig T."/>
            <person name="Sancelme M."/>
            <person name="Vuilleumier S."/>
            <person name="Grigoriev I.V."/>
            <person name="Amato P."/>
            <person name="Bringel F."/>
        </authorList>
    </citation>
    <scope>NUCLEOTIDE SEQUENCE</scope>
    <source>
        <strain evidence="14">PDD-24b-2</strain>
    </source>
</reference>
<protein>
    <recommendedName>
        <fullName evidence="11">mRNA cap guanine-N(7) methyltransferase</fullName>
        <ecNumber evidence="2">2.1.1.56</ecNumber>
    </recommendedName>
    <alternativeName>
        <fullName evidence="8">mRNA (guanine-N(7))-methyltransferase</fullName>
    </alternativeName>
    <alternativeName>
        <fullName evidence="9">mRNA cap methyltransferase</fullName>
    </alternativeName>
</protein>
<evidence type="ECO:0000256" key="8">
    <source>
        <dbReference type="ARBA" id="ARBA00032772"/>
    </source>
</evidence>
<dbReference type="AlphaFoldDB" id="A0AA38H4H6"/>
<keyword evidence="15" id="KW-1185">Reference proteome</keyword>
<dbReference type="Proteomes" id="UP001164286">
    <property type="component" value="Unassembled WGS sequence"/>
</dbReference>
<proteinExistence type="predicted"/>
<keyword evidence="5" id="KW-0949">S-adenosyl-L-methionine</keyword>
<sequence>MVYDPIRDIDVPSPAASTQSDQPWRQNITPGSGAYFDPARQVDYGNSPNGHEAVYDGRPPAFHGAGSSPSSTMGMRRSVSGGLRGLLNDEEEDTSRRSSAQSGFDGNGSMEDDHRPSISRILNSGPGDGGAMVKSTSYSSRVSSSPANASPVISGRPLDNSGFLTPASTSRRASRSPYPVNSSVSPAQQHTMLPHDGHALEYEAQLHPQAGPSRRRVSGGQSNPRPMLPPDTIPRQEYYDPSRITPGAQSYALPMRSPSISVSPRSHHQALGGQLSRPTSSSSMGQPFSFQPPPLPAESPSYVTRQLSEAPSRPSSGSQPPRQSSLVPRDSGRSSVASRTPLRSPTPLRVPYQPNRTTQPTSVLRPILPDEVARMRSAAIVNNPLRRRPRKAAPSWSGPSPGARADRSSLPTESDSSYFPATHQTPEPGPSRKASQISRRDGSVSAGLTSLTSGGTAVTPTETNGKAPKGSGKRKQSSQDAGNDEQRRKGNDGHYVGNSAVASHYNARPEVGIEHREFSPIIGLKKFNNWIKSVLIGKFTHRGTGGKGANVLDIGCGKGGDLNKWRQAKIKLYVALDIADMSIAQAKERYATMRNPSFDAHFYAHDCYAQPISEVLPDQLKVRDLYDNVTMQFCMHYAFESPNKARMMMENVSRYLRPGGVYIGTIPDAQMLLDKLEEVPEDAPELRFGNSCYFIEFTERHHKGMYGHAYRFYLQDAVDDVPEYIVHWDNFVNLANEYRLRLVYKKPFHEVLAEEQDSRDFGGLLRKMGVINEAGESAMDGDQWEAANLYMAFAFEKY</sequence>
<evidence type="ECO:0000256" key="7">
    <source>
        <dbReference type="ARBA" id="ARBA00023042"/>
    </source>
</evidence>
<feature type="compositionally biased region" description="Polar residues" evidence="12">
    <location>
        <begin position="409"/>
        <end position="425"/>
    </location>
</feature>
<dbReference type="InterPro" id="IPR004971">
    <property type="entry name" value="mRNA_G-N7_MeTrfase_dom"/>
</dbReference>
<feature type="compositionally biased region" description="Polar residues" evidence="12">
    <location>
        <begin position="333"/>
        <end position="343"/>
    </location>
</feature>
<feature type="domain" description="MRNA cap 0 methyltransferase" evidence="13">
    <location>
        <begin position="519"/>
        <end position="798"/>
    </location>
</feature>
<feature type="compositionally biased region" description="Polar residues" evidence="12">
    <location>
        <begin position="276"/>
        <end position="289"/>
    </location>
</feature>
<feature type="compositionally biased region" description="Low complexity" evidence="12">
    <location>
        <begin position="311"/>
        <end position="325"/>
    </location>
</feature>
<comment type="caution">
    <text evidence="14">The sequence shown here is derived from an EMBL/GenBank/DDBJ whole genome shotgun (WGS) entry which is preliminary data.</text>
</comment>
<feature type="region of interest" description="Disordered" evidence="12">
    <location>
        <begin position="1"/>
        <end position="191"/>
    </location>
</feature>
<comment type="catalytic activity">
    <reaction evidence="10">
        <text>a 5'-end (5'-triphosphoguanosine)-ribonucleoside in mRNA + S-adenosyl-L-methionine = a 5'-end (N(7)-methyl 5'-triphosphoguanosine)-ribonucleoside in mRNA + S-adenosyl-L-homocysteine</text>
        <dbReference type="Rhea" id="RHEA:67008"/>
        <dbReference type="Rhea" id="RHEA-COMP:17166"/>
        <dbReference type="Rhea" id="RHEA-COMP:17167"/>
        <dbReference type="ChEBI" id="CHEBI:57856"/>
        <dbReference type="ChEBI" id="CHEBI:59789"/>
        <dbReference type="ChEBI" id="CHEBI:156461"/>
        <dbReference type="ChEBI" id="CHEBI:167617"/>
        <dbReference type="EC" id="2.1.1.56"/>
    </reaction>
</comment>
<dbReference type="EC" id="2.1.1.56" evidence="2"/>
<dbReference type="PANTHER" id="PTHR12189">
    <property type="entry name" value="MRNA GUANINE-7- METHYLTRANSFERASE"/>
    <property type="match status" value="1"/>
</dbReference>
<dbReference type="SUPFAM" id="SSF53335">
    <property type="entry name" value="S-adenosyl-L-methionine-dependent methyltransferases"/>
    <property type="match status" value="1"/>
</dbReference>
<evidence type="ECO:0000256" key="2">
    <source>
        <dbReference type="ARBA" id="ARBA00011926"/>
    </source>
</evidence>
<evidence type="ECO:0000256" key="4">
    <source>
        <dbReference type="ARBA" id="ARBA00022679"/>
    </source>
</evidence>
<keyword evidence="7" id="KW-0506">mRNA capping</keyword>
<accession>A0AA38H4H6</accession>
<dbReference type="GeneID" id="77730503"/>
<dbReference type="PROSITE" id="PS51562">
    <property type="entry name" value="RNA_CAP0_MT"/>
    <property type="match status" value="1"/>
</dbReference>
<evidence type="ECO:0000259" key="13">
    <source>
        <dbReference type="PROSITE" id="PS51562"/>
    </source>
</evidence>
<feature type="compositionally biased region" description="Polar residues" evidence="12">
    <location>
        <begin position="179"/>
        <end position="191"/>
    </location>
</feature>
<dbReference type="Pfam" id="PF03291">
    <property type="entry name" value="mRNA_G-N7_MeTrfase"/>
    <property type="match status" value="1"/>
</dbReference>
<keyword evidence="4" id="KW-0808">Transferase</keyword>
<dbReference type="GO" id="GO:0004482">
    <property type="term" value="F:mRNA 5'-cap (guanine-N7-)-methyltransferase activity"/>
    <property type="evidence" value="ECO:0007669"/>
    <property type="project" value="UniProtKB-EC"/>
</dbReference>
<dbReference type="PANTHER" id="PTHR12189:SF2">
    <property type="entry name" value="MRNA CAP GUANINE-N7 METHYLTRANSFERASE"/>
    <property type="match status" value="1"/>
</dbReference>
<evidence type="ECO:0000256" key="1">
    <source>
        <dbReference type="ARBA" id="ARBA00003378"/>
    </source>
</evidence>
<feature type="compositionally biased region" description="Low complexity" evidence="12">
    <location>
        <begin position="135"/>
        <end position="154"/>
    </location>
</feature>
<evidence type="ECO:0000256" key="9">
    <source>
        <dbReference type="ARBA" id="ARBA00033387"/>
    </source>
</evidence>
<feature type="compositionally biased region" description="Basic and acidic residues" evidence="12">
    <location>
        <begin position="1"/>
        <end position="10"/>
    </location>
</feature>
<feature type="region of interest" description="Disordered" evidence="12">
    <location>
        <begin position="209"/>
        <end position="498"/>
    </location>
</feature>
<dbReference type="InterPro" id="IPR029063">
    <property type="entry name" value="SAM-dependent_MTases_sf"/>
</dbReference>
<name>A0AA38H4H6_9TREE</name>
<feature type="compositionally biased region" description="Polar residues" evidence="12">
    <location>
        <begin position="446"/>
        <end position="464"/>
    </location>
</feature>
<gene>
    <name evidence="14" type="ORF">MKK02DRAFT_40843</name>
</gene>